<evidence type="ECO:0000313" key="2">
    <source>
        <dbReference type="Proteomes" id="UP000243106"/>
    </source>
</evidence>
<keyword evidence="2" id="KW-1185">Reference proteome</keyword>
<dbReference type="Proteomes" id="UP000243106">
    <property type="component" value="Unassembled WGS sequence"/>
</dbReference>
<organism evidence="1 2">
    <name type="scientific">Roseivivax halotolerans</name>
    <dbReference type="NCBI Taxonomy" id="93684"/>
    <lineage>
        <taxon>Bacteria</taxon>
        <taxon>Pseudomonadati</taxon>
        <taxon>Pseudomonadota</taxon>
        <taxon>Alphaproteobacteria</taxon>
        <taxon>Rhodobacterales</taxon>
        <taxon>Roseobacteraceae</taxon>
        <taxon>Roseivivax</taxon>
    </lineage>
</organism>
<dbReference type="EMBL" id="FOXV01000011">
    <property type="protein sequence ID" value="SFQ58737.1"/>
    <property type="molecule type" value="Genomic_DNA"/>
</dbReference>
<evidence type="ECO:0000313" key="1">
    <source>
        <dbReference type="EMBL" id="SFQ58737.1"/>
    </source>
</evidence>
<gene>
    <name evidence="1" type="ORF">SAMN05421853_111111</name>
</gene>
<sequence length="68" mass="7833">MQVKFSPNVEPRFYKEGQKFCHKLHPPRAVTLRCVDENGSRQIQATSSLGKYASKKANRFCMCIWGLD</sequence>
<reference evidence="2" key="1">
    <citation type="submission" date="2016-10" db="EMBL/GenBank/DDBJ databases">
        <authorList>
            <person name="Varghese N."/>
            <person name="Submissions S."/>
        </authorList>
    </citation>
    <scope>NUCLEOTIDE SEQUENCE [LARGE SCALE GENOMIC DNA]</scope>
    <source>
        <strain evidence="2">JCM 10271</strain>
    </source>
</reference>
<name>A0A1I5ZRC1_9RHOB</name>
<dbReference type="AlphaFoldDB" id="A0A1I5ZRC1"/>
<protein>
    <submittedName>
        <fullName evidence="1">Uncharacterized protein</fullName>
    </submittedName>
</protein>
<proteinExistence type="predicted"/>
<accession>A0A1I5ZRC1</accession>